<keyword evidence="1" id="KW-0732">Signal</keyword>
<keyword evidence="3" id="KW-1185">Reference proteome</keyword>
<evidence type="ECO:0008006" key="4">
    <source>
        <dbReference type="Google" id="ProtNLM"/>
    </source>
</evidence>
<dbReference type="Proteomes" id="UP000028924">
    <property type="component" value="Unassembled WGS sequence"/>
</dbReference>
<gene>
    <name evidence="2" type="ORF">F751_0420</name>
</gene>
<dbReference type="OrthoDB" id="513597at2759"/>
<dbReference type="RefSeq" id="XP_011395906.1">
    <property type="nucleotide sequence ID" value="XM_011397604.1"/>
</dbReference>
<evidence type="ECO:0000313" key="2">
    <source>
        <dbReference type="EMBL" id="KFM23036.1"/>
    </source>
</evidence>
<reference evidence="2 3" key="1">
    <citation type="journal article" date="2014" name="BMC Genomics">
        <title>Oil accumulation mechanisms of the oleaginous microalga Chlorella protothecoides revealed through its genome, transcriptomes, and proteomes.</title>
        <authorList>
            <person name="Gao C."/>
            <person name="Wang Y."/>
            <person name="Shen Y."/>
            <person name="Yan D."/>
            <person name="He X."/>
            <person name="Dai J."/>
            <person name="Wu Q."/>
        </authorList>
    </citation>
    <scope>NUCLEOTIDE SEQUENCE [LARGE SCALE GENOMIC DNA]</scope>
    <source>
        <strain evidence="2 3">0710</strain>
    </source>
</reference>
<name>A0A087SBD2_AUXPR</name>
<evidence type="ECO:0000313" key="3">
    <source>
        <dbReference type="Proteomes" id="UP000028924"/>
    </source>
</evidence>
<accession>A0A087SBD2</accession>
<sequence length="352" mass="36442">MLRVSAALLLVCLAGPHVLATAEVTCSITSELKDSFGAEDGTAASLVLSSTLLGQVSELPSGTTLLVPSRQAWLEFFHGLGFSTITSAMRNATQDRHLKKLINSVVLYHVVATPDLNATGDALYVPIHTALAGYKATFEFAEGPGEGATTVEGLVTGASVVEQGEACGTPALLLDAVLLPDQLKKLAGTSSLDIPDALDALAAGKDGLLNLANISLSLLGGPEDGATIMLPTSSAMLNAIHSLDVTDAEAALLITRVPAIAAYLVVPKALPLDEQVPATSFQTLLGSLTGGSYPLTLRVQTNAETVPNQVRGNFNAANILNTTQVCSSWIYALDKTVLPADTVEAMPLVSLD</sequence>
<organism evidence="2 3">
    <name type="scientific">Auxenochlorella protothecoides</name>
    <name type="common">Green microalga</name>
    <name type="synonym">Chlorella protothecoides</name>
    <dbReference type="NCBI Taxonomy" id="3075"/>
    <lineage>
        <taxon>Eukaryota</taxon>
        <taxon>Viridiplantae</taxon>
        <taxon>Chlorophyta</taxon>
        <taxon>core chlorophytes</taxon>
        <taxon>Trebouxiophyceae</taxon>
        <taxon>Chlorellales</taxon>
        <taxon>Chlorellaceae</taxon>
        <taxon>Auxenochlorella</taxon>
    </lineage>
</organism>
<dbReference type="KEGG" id="apro:F751_0420"/>
<dbReference type="EMBL" id="KL662086">
    <property type="protein sequence ID" value="KFM23036.1"/>
    <property type="molecule type" value="Genomic_DNA"/>
</dbReference>
<feature type="signal peptide" evidence="1">
    <location>
        <begin position="1"/>
        <end position="22"/>
    </location>
</feature>
<protein>
    <recommendedName>
        <fullName evidence="4">FAS1 domain-containing protein</fullName>
    </recommendedName>
</protein>
<feature type="chain" id="PRO_5001828749" description="FAS1 domain-containing protein" evidence="1">
    <location>
        <begin position="23"/>
        <end position="352"/>
    </location>
</feature>
<dbReference type="AlphaFoldDB" id="A0A087SBD2"/>
<proteinExistence type="predicted"/>
<evidence type="ECO:0000256" key="1">
    <source>
        <dbReference type="SAM" id="SignalP"/>
    </source>
</evidence>
<dbReference type="GeneID" id="23611811"/>